<accession>A0ABQ5JXM7</accession>
<dbReference type="InterPro" id="IPR011989">
    <property type="entry name" value="ARM-like"/>
</dbReference>
<evidence type="ECO:0000313" key="2">
    <source>
        <dbReference type="Proteomes" id="UP001057375"/>
    </source>
</evidence>
<evidence type="ECO:0000313" key="1">
    <source>
        <dbReference type="EMBL" id="GKT21500.1"/>
    </source>
</evidence>
<comment type="caution">
    <text evidence="1">The sequence shown here is derived from an EMBL/GenBank/DDBJ whole genome shotgun (WGS) entry which is preliminary data.</text>
</comment>
<sequence>MEKKAFSNEELKLFQRIRTQLANFQSFPKSQQISLLDDIHERIKDKISAYARNEVTSKVLELYLPLAGPSQTTHFILECLQGEFLRVAKHPIGSYVASAALERSSLIFKEVISKNLWSEGEDNLMVRCCEVVQKLIEKRIPGAWNNLITHLHGSHFARSTMILCKKLLAASVQTEASGKSSSSKDASTPLLFLSPSLLYSVSRCVCSLGDVLETFICGGRGIHKTYKSKRHAMSKDYAHVVFVFSEWCSCEEVLRSVLIEWDKYNAAKRQKVKDVESAIFDGISDVVDMRLADQDDRDRGHQDDTTLLINQLISQAPDSPSFFEKIFLKRIPINIIKERYTLSQASINRAISKQAVTAFLEAHDQYI</sequence>
<reference evidence="1" key="1">
    <citation type="submission" date="2022-03" db="EMBL/GenBank/DDBJ databases">
        <title>Draft genome sequence of Aduncisulcus paluster, a free-living microaerophilic Fornicata.</title>
        <authorList>
            <person name="Yuyama I."/>
            <person name="Kume K."/>
            <person name="Tamura T."/>
            <person name="Inagaki Y."/>
            <person name="Hashimoto T."/>
        </authorList>
    </citation>
    <scope>NUCLEOTIDE SEQUENCE</scope>
    <source>
        <strain evidence="1">NY0171</strain>
    </source>
</reference>
<name>A0ABQ5JXM7_9EUKA</name>
<feature type="non-terminal residue" evidence="1">
    <location>
        <position position="367"/>
    </location>
</feature>
<proteinExistence type="predicted"/>
<gene>
    <name evidence="1" type="ORF">ADUPG1_011917</name>
</gene>
<dbReference type="PANTHER" id="PTHR13102:SF0">
    <property type="entry name" value="NUCLEOLAR PROTEIN 9"/>
    <property type="match status" value="1"/>
</dbReference>
<dbReference type="InterPro" id="IPR016024">
    <property type="entry name" value="ARM-type_fold"/>
</dbReference>
<dbReference type="InterPro" id="IPR040000">
    <property type="entry name" value="NOP9"/>
</dbReference>
<dbReference type="Gene3D" id="1.25.10.10">
    <property type="entry name" value="Leucine-rich Repeat Variant"/>
    <property type="match status" value="1"/>
</dbReference>
<protein>
    <submittedName>
        <fullName evidence="1">Uncharacterized protein</fullName>
    </submittedName>
</protein>
<dbReference type="EMBL" id="BQXS01012322">
    <property type="protein sequence ID" value="GKT21500.1"/>
    <property type="molecule type" value="Genomic_DNA"/>
</dbReference>
<keyword evidence="2" id="KW-1185">Reference proteome</keyword>
<dbReference type="PANTHER" id="PTHR13102">
    <property type="entry name" value="NUCLEOLAR PROTEIN 9"/>
    <property type="match status" value="1"/>
</dbReference>
<organism evidence="1 2">
    <name type="scientific">Aduncisulcus paluster</name>
    <dbReference type="NCBI Taxonomy" id="2918883"/>
    <lineage>
        <taxon>Eukaryota</taxon>
        <taxon>Metamonada</taxon>
        <taxon>Carpediemonas-like organisms</taxon>
        <taxon>Aduncisulcus</taxon>
    </lineage>
</organism>
<dbReference type="Proteomes" id="UP001057375">
    <property type="component" value="Unassembled WGS sequence"/>
</dbReference>
<dbReference type="SUPFAM" id="SSF48371">
    <property type="entry name" value="ARM repeat"/>
    <property type="match status" value="1"/>
</dbReference>